<feature type="transmembrane region" description="Helical" evidence="1">
    <location>
        <begin position="110"/>
        <end position="131"/>
    </location>
</feature>
<feature type="transmembrane region" description="Helical" evidence="1">
    <location>
        <begin position="6"/>
        <end position="32"/>
    </location>
</feature>
<accession>A0ABR8UU41</accession>
<evidence type="ECO:0000313" key="3">
    <source>
        <dbReference type="Proteomes" id="UP000609874"/>
    </source>
</evidence>
<gene>
    <name evidence="2" type="ORF">H9639_12230</name>
</gene>
<comment type="caution">
    <text evidence="2">The sequence shown here is derived from an EMBL/GenBank/DDBJ whole genome shotgun (WGS) entry which is preliminary data.</text>
</comment>
<name>A0ABR8UU41_9MICC</name>
<protein>
    <recommendedName>
        <fullName evidence="4">Polysaccharide biosynthesis protein C-terminal domain-containing protein</fullName>
    </recommendedName>
</protein>
<evidence type="ECO:0000313" key="2">
    <source>
        <dbReference type="EMBL" id="MBD7996067.1"/>
    </source>
</evidence>
<reference evidence="2 3" key="1">
    <citation type="submission" date="2020-08" db="EMBL/GenBank/DDBJ databases">
        <title>A Genomic Blueprint of the Chicken Gut Microbiome.</title>
        <authorList>
            <person name="Gilroy R."/>
            <person name="Ravi A."/>
            <person name="Getino M."/>
            <person name="Pursley I."/>
            <person name="Horton D.L."/>
            <person name="Alikhan N.-F."/>
            <person name="Baker D."/>
            <person name="Gharbi K."/>
            <person name="Hall N."/>
            <person name="Watson M."/>
            <person name="Adriaenssens E.M."/>
            <person name="Foster-Nyarko E."/>
            <person name="Jarju S."/>
            <person name="Secka A."/>
            <person name="Antonio M."/>
            <person name="Oren A."/>
            <person name="Chaudhuri R."/>
            <person name="La Ragione R.M."/>
            <person name="Hildebrand F."/>
            <person name="Pallen M.J."/>
        </authorList>
    </citation>
    <scope>NUCLEOTIDE SEQUENCE [LARGE SCALE GENOMIC DNA]</scope>
    <source>
        <strain evidence="2 3">Sa2CUA1</strain>
    </source>
</reference>
<evidence type="ECO:0000256" key="1">
    <source>
        <dbReference type="SAM" id="Phobius"/>
    </source>
</evidence>
<proteinExistence type="predicted"/>
<evidence type="ECO:0008006" key="4">
    <source>
        <dbReference type="Google" id="ProtNLM"/>
    </source>
</evidence>
<sequence length="198" mass="20543">MTTNTLFVAMSSVGLPLSALIGGPTFVAFAVIDKVQKQLTTVALPLTQLITGKMAGDLSRGVGRVATATGMFRSVIISACGLTLLMLPLGPLAVRMMSVGLVEVSAAQTVALALLVGLAFAAQCLPVAVLAPLDRLKYGVWGMVLGLVLGSPLIYFVGRSLGITFVMVTISGMYLLTIGFCIAGLANAKRNERDVLSL</sequence>
<keyword evidence="1" id="KW-0472">Membrane</keyword>
<feature type="transmembrane region" description="Helical" evidence="1">
    <location>
        <begin position="70"/>
        <end position="90"/>
    </location>
</feature>
<feature type="transmembrane region" description="Helical" evidence="1">
    <location>
        <begin position="138"/>
        <end position="157"/>
    </location>
</feature>
<keyword evidence="1" id="KW-1133">Transmembrane helix</keyword>
<dbReference type="EMBL" id="JACSQD010000005">
    <property type="protein sequence ID" value="MBD7996067.1"/>
    <property type="molecule type" value="Genomic_DNA"/>
</dbReference>
<dbReference type="RefSeq" id="WP_191808346.1">
    <property type="nucleotide sequence ID" value="NZ_JACSQD010000005.1"/>
</dbReference>
<keyword evidence="1" id="KW-0812">Transmembrane</keyword>
<dbReference type="Proteomes" id="UP000609874">
    <property type="component" value="Unassembled WGS sequence"/>
</dbReference>
<feature type="transmembrane region" description="Helical" evidence="1">
    <location>
        <begin position="163"/>
        <end position="186"/>
    </location>
</feature>
<organism evidence="2 3">
    <name type="scientific">Arthrobacter gallicola</name>
    <dbReference type="NCBI Taxonomy" id="2762225"/>
    <lineage>
        <taxon>Bacteria</taxon>
        <taxon>Bacillati</taxon>
        <taxon>Actinomycetota</taxon>
        <taxon>Actinomycetes</taxon>
        <taxon>Micrococcales</taxon>
        <taxon>Micrococcaceae</taxon>
        <taxon>Arthrobacter</taxon>
    </lineage>
</organism>
<keyword evidence="3" id="KW-1185">Reference proteome</keyword>